<comment type="caution">
    <text evidence="1">The sequence shown here is derived from an EMBL/GenBank/DDBJ whole genome shotgun (WGS) entry which is preliminary data.</text>
</comment>
<reference evidence="1" key="1">
    <citation type="journal article" date="2014" name="Int. J. Syst. Evol. Microbiol.">
        <title>Complete genome sequence of Corynebacterium casei LMG S-19264T (=DSM 44701T), isolated from a smear-ripened cheese.</title>
        <authorList>
            <consortium name="US DOE Joint Genome Institute (JGI-PGF)"/>
            <person name="Walter F."/>
            <person name="Albersmeier A."/>
            <person name="Kalinowski J."/>
            <person name="Ruckert C."/>
        </authorList>
    </citation>
    <scope>NUCLEOTIDE SEQUENCE</scope>
    <source>
        <strain evidence="1">KCTC 42651</strain>
    </source>
</reference>
<dbReference type="AlphaFoldDB" id="A0A918XQY3"/>
<organism evidence="1 2">
    <name type="scientific">Thalassobaculum fulvum</name>
    <dbReference type="NCBI Taxonomy" id="1633335"/>
    <lineage>
        <taxon>Bacteria</taxon>
        <taxon>Pseudomonadati</taxon>
        <taxon>Pseudomonadota</taxon>
        <taxon>Alphaproteobacteria</taxon>
        <taxon>Rhodospirillales</taxon>
        <taxon>Thalassobaculaceae</taxon>
        <taxon>Thalassobaculum</taxon>
    </lineage>
</organism>
<gene>
    <name evidence="1" type="ORF">GCM10017083_19910</name>
</gene>
<evidence type="ECO:0000313" key="2">
    <source>
        <dbReference type="Proteomes" id="UP000630353"/>
    </source>
</evidence>
<reference evidence="1" key="2">
    <citation type="submission" date="2020-09" db="EMBL/GenBank/DDBJ databases">
        <authorList>
            <person name="Sun Q."/>
            <person name="Kim S."/>
        </authorList>
    </citation>
    <scope>NUCLEOTIDE SEQUENCE</scope>
    <source>
        <strain evidence="1">KCTC 42651</strain>
    </source>
</reference>
<name>A0A918XQY3_9PROT</name>
<keyword evidence="2" id="KW-1185">Reference proteome</keyword>
<dbReference type="RefSeq" id="WP_189988921.1">
    <property type="nucleotide sequence ID" value="NZ_BMZS01000004.1"/>
</dbReference>
<dbReference type="EMBL" id="BMZS01000004">
    <property type="protein sequence ID" value="GHD48619.1"/>
    <property type="molecule type" value="Genomic_DNA"/>
</dbReference>
<protein>
    <recommendedName>
        <fullName evidence="3">Glycosyl transferases group 1</fullName>
    </recommendedName>
</protein>
<dbReference type="Proteomes" id="UP000630353">
    <property type="component" value="Unassembled WGS sequence"/>
</dbReference>
<evidence type="ECO:0008006" key="3">
    <source>
        <dbReference type="Google" id="ProtNLM"/>
    </source>
</evidence>
<sequence length="299" mass="32862">MRIDICCIGNRFNMYRNLIALLYHSLVDAGHDVSVSQNRVATDAVSLVLPPMAFRVPELVDELAGRRRRYLVVGVETFDGFSHGRAPDAADDLDPFRRFFGEATAVLCLFRQDLQPYRAVTSRPLYLRYGVHPALDEIPDAADRPVDVAFFGDVDRYPARVRTIERLRQAGLTVDVLANATNAPHELVRNARLARAKVDLNLAHAEHASPQRVVYLANNRRCCVSNAVSDPDGYLQAAYPSPDETALIEACRSIVADGSWRARGEAAYERVRDWAMPGIVAAALDAAFDGGASVGGRVG</sequence>
<accession>A0A918XQY3</accession>
<evidence type="ECO:0000313" key="1">
    <source>
        <dbReference type="EMBL" id="GHD48619.1"/>
    </source>
</evidence>
<proteinExistence type="predicted"/>